<dbReference type="Proteomes" id="UP001183582">
    <property type="component" value="Unassembled WGS sequence"/>
</dbReference>
<keyword evidence="5 7" id="KW-0811">Translocation</keyword>
<name>A0AAJ2HEZ9_9MICO</name>
<sequence>MPLSHHVRELRRRGTVAAASVLVAAVVAFVFSDAIIGVLSAPLNDLAERQEAIVSLNFDSVTAAFDMRMRIALAVGLIASMPVWVSQLFLFVWPGLRGRERRYGLWFTAVSIPLFVAGMAVGLSIAPHAVELMAGFVPGGSAQLLTAATYFDFYLKLLLAVGVAFLLPVLLVLLNVLGVVTGRSILRGWRVAIVVITVFAALATPAADIVSMLMLGGILVLLFLGAAGLSILFDRRASRRAVLLEG</sequence>
<feature type="transmembrane region" description="Helical" evidence="7">
    <location>
        <begin position="71"/>
        <end position="93"/>
    </location>
</feature>
<dbReference type="NCBIfam" id="TIGR00945">
    <property type="entry name" value="tatC"/>
    <property type="match status" value="1"/>
</dbReference>
<dbReference type="HAMAP" id="MF_00902">
    <property type="entry name" value="TatC"/>
    <property type="match status" value="1"/>
</dbReference>
<comment type="function">
    <text evidence="7">Part of the twin-arginine translocation (Tat) system that transports large folded proteins containing a characteristic twin-arginine motif in their signal peptide across membranes. Together with TatB, TatC is part of a receptor directly interacting with Tat signal peptides.</text>
</comment>
<keyword evidence="3 7" id="KW-0653">Protein transport</keyword>
<keyword evidence="7" id="KW-1003">Cell membrane</keyword>
<dbReference type="PANTHER" id="PTHR30371">
    <property type="entry name" value="SEC-INDEPENDENT PROTEIN TRANSLOCASE PROTEIN TATC"/>
    <property type="match status" value="1"/>
</dbReference>
<evidence type="ECO:0000256" key="7">
    <source>
        <dbReference type="HAMAP-Rule" id="MF_00902"/>
    </source>
</evidence>
<dbReference type="RefSeq" id="WP_310890353.1">
    <property type="nucleotide sequence ID" value="NZ_BAAAGR010000001.1"/>
</dbReference>
<comment type="similarity">
    <text evidence="7">Belongs to the TatC family.</text>
</comment>
<evidence type="ECO:0000256" key="1">
    <source>
        <dbReference type="ARBA" id="ARBA00004141"/>
    </source>
</evidence>
<dbReference type="EMBL" id="JAHWXH010000001">
    <property type="protein sequence ID" value="MDS0244267.1"/>
    <property type="molecule type" value="Genomic_DNA"/>
</dbReference>
<accession>A0AAJ2HEZ9</accession>
<dbReference type="GO" id="GO:0033281">
    <property type="term" value="C:TAT protein transport complex"/>
    <property type="evidence" value="ECO:0007669"/>
    <property type="project" value="UniProtKB-UniRule"/>
</dbReference>
<keyword evidence="7" id="KW-0813">Transport</keyword>
<dbReference type="PANTHER" id="PTHR30371:SF0">
    <property type="entry name" value="SEC-INDEPENDENT PROTEIN TRANSLOCASE PROTEIN TATC, CHLOROPLASTIC-RELATED"/>
    <property type="match status" value="1"/>
</dbReference>
<evidence type="ECO:0000313" key="8">
    <source>
        <dbReference type="EMBL" id="MDS0244267.1"/>
    </source>
</evidence>
<keyword evidence="4 7" id="KW-1133">Transmembrane helix</keyword>
<evidence type="ECO:0000256" key="2">
    <source>
        <dbReference type="ARBA" id="ARBA00022692"/>
    </source>
</evidence>
<evidence type="ECO:0000256" key="4">
    <source>
        <dbReference type="ARBA" id="ARBA00022989"/>
    </source>
</evidence>
<gene>
    <name evidence="7 8" type="primary">tatC</name>
    <name evidence="8" type="ORF">KZC50_01425</name>
</gene>
<evidence type="ECO:0000313" key="9">
    <source>
        <dbReference type="Proteomes" id="UP001183582"/>
    </source>
</evidence>
<dbReference type="GeneID" id="301456845"/>
<protein>
    <recommendedName>
        <fullName evidence="7">Sec-independent protein translocase protein TatC</fullName>
    </recommendedName>
</protein>
<feature type="transmembrane region" description="Helical" evidence="7">
    <location>
        <begin position="213"/>
        <end position="233"/>
    </location>
</feature>
<comment type="subunit">
    <text evidence="7">The Tat system comprises two distinct complexes: a TatABC complex, containing multiple copies of TatA, TatB and TatC subunits, and a separate TatA complex, containing only TatA subunits. Substrates initially bind to the TatABC complex, which probably triggers association of the separate TatA complex to form the active translocon.</text>
</comment>
<dbReference type="GO" id="GO:0065002">
    <property type="term" value="P:intracellular protein transmembrane transport"/>
    <property type="evidence" value="ECO:0007669"/>
    <property type="project" value="TreeGrafter"/>
</dbReference>
<reference evidence="8 9" key="1">
    <citation type="submission" date="2021-06" db="EMBL/GenBank/DDBJ databases">
        <title>Genome-based taxonomic framework of Microbacterium strains isolated from marine environment, the description of four new species and reclassification of four preexisting species.</title>
        <authorList>
            <person name="Lee S.D."/>
            <person name="Kim S.-M."/>
            <person name="Byeon Y.-S."/>
            <person name="Yang H.L."/>
            <person name="Kim I.S."/>
        </authorList>
    </citation>
    <scope>NUCLEOTIDE SEQUENCE [LARGE SCALE GENOMIC DNA]</scope>
    <source>
        <strain evidence="8 9">KACC 20514</strain>
    </source>
</reference>
<proteinExistence type="inferred from homology"/>
<evidence type="ECO:0000256" key="5">
    <source>
        <dbReference type="ARBA" id="ARBA00023010"/>
    </source>
</evidence>
<feature type="transmembrane region" description="Helical" evidence="7">
    <location>
        <begin position="153"/>
        <end position="177"/>
    </location>
</feature>
<evidence type="ECO:0000256" key="3">
    <source>
        <dbReference type="ARBA" id="ARBA00022927"/>
    </source>
</evidence>
<feature type="transmembrane region" description="Helical" evidence="7">
    <location>
        <begin position="105"/>
        <end position="126"/>
    </location>
</feature>
<dbReference type="Pfam" id="PF00902">
    <property type="entry name" value="TatC"/>
    <property type="match status" value="1"/>
</dbReference>
<dbReference type="GO" id="GO:0043953">
    <property type="term" value="P:protein transport by the Tat complex"/>
    <property type="evidence" value="ECO:0007669"/>
    <property type="project" value="UniProtKB-UniRule"/>
</dbReference>
<keyword evidence="2 7" id="KW-0812">Transmembrane</keyword>
<dbReference type="AlphaFoldDB" id="A0AAJ2HEZ9"/>
<feature type="transmembrane region" description="Helical" evidence="7">
    <location>
        <begin position="189"/>
        <end position="207"/>
    </location>
</feature>
<keyword evidence="6 7" id="KW-0472">Membrane</keyword>
<comment type="subcellular location">
    <subcellularLocation>
        <location evidence="7">Cell membrane</location>
        <topology evidence="7">Multi-pass membrane protein</topology>
    </subcellularLocation>
    <subcellularLocation>
        <location evidence="1">Membrane</location>
        <topology evidence="1">Multi-pass membrane protein</topology>
    </subcellularLocation>
</comment>
<dbReference type="InterPro" id="IPR002033">
    <property type="entry name" value="TatC"/>
</dbReference>
<evidence type="ECO:0000256" key="6">
    <source>
        <dbReference type="ARBA" id="ARBA00023136"/>
    </source>
</evidence>
<comment type="caution">
    <text evidence="8">The sequence shown here is derived from an EMBL/GenBank/DDBJ whole genome shotgun (WGS) entry which is preliminary data.</text>
</comment>
<feature type="transmembrane region" description="Helical" evidence="7">
    <location>
        <begin position="16"/>
        <end position="39"/>
    </location>
</feature>
<organism evidence="8 9">
    <name type="scientific">Microbacterium aurantiacum</name>
    <dbReference type="NCBI Taxonomy" id="162393"/>
    <lineage>
        <taxon>Bacteria</taxon>
        <taxon>Bacillati</taxon>
        <taxon>Actinomycetota</taxon>
        <taxon>Actinomycetes</taxon>
        <taxon>Micrococcales</taxon>
        <taxon>Microbacteriaceae</taxon>
        <taxon>Microbacterium</taxon>
    </lineage>
</organism>
<dbReference type="PRINTS" id="PR01840">
    <property type="entry name" value="TATCFAMILY"/>
</dbReference>
<dbReference type="GO" id="GO:0009977">
    <property type="term" value="F:proton motive force dependent protein transmembrane transporter activity"/>
    <property type="evidence" value="ECO:0007669"/>
    <property type="project" value="TreeGrafter"/>
</dbReference>